<name>A0ABV9UB99_9ACTN</name>
<comment type="caution">
    <text evidence="1">The sequence shown here is derived from an EMBL/GenBank/DDBJ whole genome shotgun (WGS) entry which is preliminary data.</text>
</comment>
<dbReference type="EMBL" id="JBHSIT010000011">
    <property type="protein sequence ID" value="MFC4912277.1"/>
    <property type="molecule type" value="Genomic_DNA"/>
</dbReference>
<protein>
    <submittedName>
        <fullName evidence="1">Uncharacterized protein</fullName>
    </submittedName>
</protein>
<dbReference type="RefSeq" id="WP_378262011.1">
    <property type="nucleotide sequence ID" value="NZ_JBHSIT010000011.1"/>
</dbReference>
<proteinExistence type="predicted"/>
<evidence type="ECO:0000313" key="1">
    <source>
        <dbReference type="EMBL" id="MFC4912277.1"/>
    </source>
</evidence>
<keyword evidence="2" id="KW-1185">Reference proteome</keyword>
<dbReference type="Proteomes" id="UP001595872">
    <property type="component" value="Unassembled WGS sequence"/>
</dbReference>
<accession>A0ABV9UB99</accession>
<reference evidence="2" key="1">
    <citation type="journal article" date="2019" name="Int. J. Syst. Evol. Microbiol.">
        <title>The Global Catalogue of Microorganisms (GCM) 10K type strain sequencing project: providing services to taxonomists for standard genome sequencing and annotation.</title>
        <authorList>
            <consortium name="The Broad Institute Genomics Platform"/>
            <consortium name="The Broad Institute Genome Sequencing Center for Infectious Disease"/>
            <person name="Wu L."/>
            <person name="Ma J."/>
        </authorList>
    </citation>
    <scope>NUCLEOTIDE SEQUENCE [LARGE SCALE GENOMIC DNA]</scope>
    <source>
        <strain evidence="2">KLKA75</strain>
    </source>
</reference>
<sequence>MVTHDPFPFCCSVILSQKTIDRVGGDLTFQRSRYLLGELRSHLTTDPLITQDDDTLGIASNWLLKFEQATFPELTVQSVFEPHRRVTLVHLPASASEGGPGMIQICGHDVPIWQALPDDRLGEAAVQTSQALRRVH</sequence>
<organism evidence="1 2">
    <name type="scientific">Actinomadura gamaensis</name>
    <dbReference type="NCBI Taxonomy" id="1763541"/>
    <lineage>
        <taxon>Bacteria</taxon>
        <taxon>Bacillati</taxon>
        <taxon>Actinomycetota</taxon>
        <taxon>Actinomycetes</taxon>
        <taxon>Streptosporangiales</taxon>
        <taxon>Thermomonosporaceae</taxon>
        <taxon>Actinomadura</taxon>
    </lineage>
</organism>
<evidence type="ECO:0000313" key="2">
    <source>
        <dbReference type="Proteomes" id="UP001595872"/>
    </source>
</evidence>
<gene>
    <name evidence="1" type="ORF">ACFPCY_33600</name>
</gene>